<dbReference type="AlphaFoldDB" id="A0ABD6Y6Y4"/>
<organism evidence="1 2">
    <name type="scientific">Limosilactobacillus reuteri</name>
    <name type="common">Lactobacillus reuteri</name>
    <dbReference type="NCBI Taxonomy" id="1598"/>
    <lineage>
        <taxon>Bacteria</taxon>
        <taxon>Bacillati</taxon>
        <taxon>Bacillota</taxon>
        <taxon>Bacilli</taxon>
        <taxon>Lactobacillales</taxon>
        <taxon>Lactobacillaceae</taxon>
        <taxon>Limosilactobacillus</taxon>
    </lineage>
</organism>
<reference evidence="2" key="1">
    <citation type="journal article" date="2018" name="Front. Microbiol.">
        <title>Comparative Genomics of the Herbivore Gut Symbiont Lactobacillus reuteri Reveals Genetic Diversity and Lifestyle Adaptation.</title>
        <authorList>
            <person name="Zhao J."/>
        </authorList>
    </citation>
    <scope>NUCLEOTIDE SEQUENCE [LARGE SCALE GENOMIC DNA]</scope>
    <source>
        <strain evidence="2">LR9</strain>
    </source>
</reference>
<dbReference type="Proteomes" id="UP000245735">
    <property type="component" value="Unassembled WGS sequence"/>
</dbReference>
<protein>
    <submittedName>
        <fullName evidence="1">Uncharacterized protein</fullName>
    </submittedName>
</protein>
<dbReference type="EMBL" id="QGHV01000022">
    <property type="protein sequence ID" value="PWT37530.1"/>
    <property type="molecule type" value="Genomic_DNA"/>
</dbReference>
<accession>A0ABD6Y6Y4</accession>
<proteinExistence type="predicted"/>
<name>A0ABD6Y6Y4_LIMRT</name>
<comment type="caution">
    <text evidence="1">The sequence shown here is derived from an EMBL/GenBank/DDBJ whole genome shotgun (WGS) entry which is preliminary data.</text>
</comment>
<dbReference type="RefSeq" id="WP_109883877.1">
    <property type="nucleotide sequence ID" value="NZ_QGHR01000010.1"/>
</dbReference>
<evidence type="ECO:0000313" key="2">
    <source>
        <dbReference type="Proteomes" id="UP000245735"/>
    </source>
</evidence>
<sequence>MKILTRQKVWLVKSELGKTWGVIGVFDNVLAAEKYAEEKYRKWTDDEEFTWNRGKTAQEIHIETSTQSLDGKLIISEYPVRSK</sequence>
<evidence type="ECO:0000313" key="1">
    <source>
        <dbReference type="EMBL" id="PWT37530.1"/>
    </source>
</evidence>
<gene>
    <name evidence="1" type="ORF">DKZ35_04765</name>
</gene>